<evidence type="ECO:0000313" key="2">
    <source>
        <dbReference type="EMBL" id="RKN84887.1"/>
    </source>
</evidence>
<organism evidence="2 3">
    <name type="scientific">Paenibacillus ginsengarvi</name>
    <dbReference type="NCBI Taxonomy" id="400777"/>
    <lineage>
        <taxon>Bacteria</taxon>
        <taxon>Bacillati</taxon>
        <taxon>Bacillota</taxon>
        <taxon>Bacilli</taxon>
        <taxon>Bacillales</taxon>
        <taxon>Paenibacillaceae</taxon>
        <taxon>Paenibacillus</taxon>
    </lineage>
</organism>
<sequence>MTKISICGSEFEMGGPQLTELRSSNDIIGDTEALRERMREDGYILIRGFHDREKVLRARAQIWDKMNAMGKLDSSATLDNAVIANGGKGLMFGGTNEDLPAFLDVVNAPETMDFFSRFLGGPSLTLDYKWLRAVGNGGFTGAHYDIVYMGRGTKNLYTLWTPFGDTPVEMGTLAVLLGSHRLDKLKATYGEMDVDRDHMEGWLSRDPQELLEKFGGRWATTDFRAGDAIFFGMYLLHSSTENRTNNYRISCDTRYQLASEPVDERWIGRKPKGHEPQKSEERVSIEDARKQWGV</sequence>
<dbReference type="PANTHER" id="PTHR40128:SF1">
    <property type="entry name" value="PHYTANOYL-COA HYDROXYLASE"/>
    <property type="match status" value="1"/>
</dbReference>
<name>A0A3B0CKM2_9BACL</name>
<accession>A0A3B0CKM2</accession>
<keyword evidence="2" id="KW-0223">Dioxygenase</keyword>
<dbReference type="AlphaFoldDB" id="A0A3B0CKM2"/>
<dbReference type="SUPFAM" id="SSF51197">
    <property type="entry name" value="Clavaminate synthase-like"/>
    <property type="match status" value="1"/>
</dbReference>
<dbReference type="EMBL" id="RBAH01000006">
    <property type="protein sequence ID" value="RKN84887.1"/>
    <property type="molecule type" value="Genomic_DNA"/>
</dbReference>
<keyword evidence="3" id="KW-1185">Reference proteome</keyword>
<evidence type="ECO:0000313" key="3">
    <source>
        <dbReference type="Proteomes" id="UP000282311"/>
    </source>
</evidence>
<gene>
    <name evidence="2" type="ORF">D7M11_10165</name>
</gene>
<keyword evidence="2" id="KW-0560">Oxidoreductase</keyword>
<evidence type="ECO:0000256" key="1">
    <source>
        <dbReference type="SAM" id="MobiDB-lite"/>
    </source>
</evidence>
<dbReference type="InterPro" id="IPR008775">
    <property type="entry name" value="Phytyl_CoA_dOase-like"/>
</dbReference>
<proteinExistence type="predicted"/>
<protein>
    <submittedName>
        <fullName evidence="2">Phytanoyl-CoA dioxygenase</fullName>
    </submittedName>
</protein>
<comment type="caution">
    <text evidence="2">The sequence shown here is derived from an EMBL/GenBank/DDBJ whole genome shotgun (WGS) entry which is preliminary data.</text>
</comment>
<dbReference type="Pfam" id="PF05721">
    <property type="entry name" value="PhyH"/>
    <property type="match status" value="1"/>
</dbReference>
<dbReference type="RefSeq" id="WP_120747093.1">
    <property type="nucleotide sequence ID" value="NZ_RBAH01000006.1"/>
</dbReference>
<dbReference type="Gene3D" id="2.60.120.620">
    <property type="entry name" value="q2cbj1_9rhob like domain"/>
    <property type="match status" value="1"/>
</dbReference>
<dbReference type="Proteomes" id="UP000282311">
    <property type="component" value="Unassembled WGS sequence"/>
</dbReference>
<feature type="region of interest" description="Disordered" evidence="1">
    <location>
        <begin position="266"/>
        <end position="294"/>
    </location>
</feature>
<dbReference type="OrthoDB" id="183023at2"/>
<dbReference type="PANTHER" id="PTHR40128">
    <property type="entry name" value="EXPRESSED PROTEIN"/>
    <property type="match status" value="1"/>
</dbReference>
<dbReference type="GO" id="GO:0016706">
    <property type="term" value="F:2-oxoglutarate-dependent dioxygenase activity"/>
    <property type="evidence" value="ECO:0007669"/>
    <property type="project" value="UniProtKB-ARBA"/>
</dbReference>
<reference evidence="2 3" key="1">
    <citation type="journal article" date="2007" name="Int. J. Syst. Evol. Microbiol.">
        <title>Paenibacillus ginsengarvi sp. nov., isolated from soil from ginseng cultivation.</title>
        <authorList>
            <person name="Yoon M.H."/>
            <person name="Ten L.N."/>
            <person name="Im W.T."/>
        </authorList>
    </citation>
    <scope>NUCLEOTIDE SEQUENCE [LARGE SCALE GENOMIC DNA]</scope>
    <source>
        <strain evidence="2 3">KCTC 13059</strain>
    </source>
</reference>